<feature type="transmembrane region" description="Helical" evidence="1">
    <location>
        <begin position="6"/>
        <end position="25"/>
    </location>
</feature>
<dbReference type="RefSeq" id="WP_135699984.1">
    <property type="nucleotide sequence ID" value="NZ_JBHILI010000003.1"/>
</dbReference>
<accession>A0ABV5BIP9</accession>
<evidence type="ECO:0000256" key="1">
    <source>
        <dbReference type="SAM" id="Phobius"/>
    </source>
</evidence>
<keyword evidence="4" id="KW-1185">Reference proteome</keyword>
<organism evidence="3 4">
    <name type="scientific">Leptospira wolffii</name>
    <dbReference type="NCBI Taxonomy" id="409998"/>
    <lineage>
        <taxon>Bacteria</taxon>
        <taxon>Pseudomonadati</taxon>
        <taxon>Spirochaetota</taxon>
        <taxon>Spirochaetia</taxon>
        <taxon>Leptospirales</taxon>
        <taxon>Leptospiraceae</taxon>
        <taxon>Leptospira</taxon>
    </lineage>
</organism>
<dbReference type="SUPFAM" id="SSF74653">
    <property type="entry name" value="TolA/TonB C-terminal domain"/>
    <property type="match status" value="1"/>
</dbReference>
<name>A0ABV5BIP9_9LEPT</name>
<evidence type="ECO:0000313" key="4">
    <source>
        <dbReference type="Proteomes" id="UP001580391"/>
    </source>
</evidence>
<dbReference type="Gene3D" id="3.30.1150.10">
    <property type="match status" value="1"/>
</dbReference>
<sequence length="156" mass="17871">MDFKTAISTSLLIHLLLGFGLFWKFKGREENEAMLRLQWNKGQIPNLSFFLPKQKGEGESETANQALAGTPEAEIQRFQNEIHFPPEAVEQRLESDCTWELEIGPGGIARKIRTVKPCKYPLFEAHFRKSVSSWKFQLPEGKIIIIPVSFSIESYD</sequence>
<gene>
    <name evidence="3" type="ORF">ACE5IX_00385</name>
</gene>
<evidence type="ECO:0000259" key="2">
    <source>
        <dbReference type="Pfam" id="PF03544"/>
    </source>
</evidence>
<feature type="domain" description="TonB C-terminal" evidence="2">
    <location>
        <begin position="81"/>
        <end position="150"/>
    </location>
</feature>
<dbReference type="InterPro" id="IPR037682">
    <property type="entry name" value="TonB_C"/>
</dbReference>
<keyword evidence="1" id="KW-0472">Membrane</keyword>
<protein>
    <submittedName>
        <fullName evidence="3">Energy transducer TonB</fullName>
    </submittedName>
</protein>
<keyword evidence="1" id="KW-0812">Transmembrane</keyword>
<dbReference type="Pfam" id="PF03544">
    <property type="entry name" value="TonB_C"/>
    <property type="match status" value="1"/>
</dbReference>
<dbReference type="EMBL" id="JBHILJ010000001">
    <property type="protein sequence ID" value="MFB5734952.1"/>
    <property type="molecule type" value="Genomic_DNA"/>
</dbReference>
<comment type="caution">
    <text evidence="3">The sequence shown here is derived from an EMBL/GenBank/DDBJ whole genome shotgun (WGS) entry which is preliminary data.</text>
</comment>
<dbReference type="Proteomes" id="UP001580391">
    <property type="component" value="Unassembled WGS sequence"/>
</dbReference>
<dbReference type="NCBIfam" id="NF047760">
    <property type="entry name" value="LIC10042_TonB"/>
    <property type="match status" value="1"/>
</dbReference>
<proteinExistence type="predicted"/>
<reference evidence="3 4" key="1">
    <citation type="submission" date="2024-09" db="EMBL/GenBank/DDBJ databases">
        <title>Taxonomic and Genotyping Characterization of Leptospira Strains isolated from Multiple Sources in Colombia highlights the importance of intermediate species.</title>
        <authorList>
            <person name="Torres Higuera L."/>
            <person name="Rojas Tapias D."/>
            <person name="Jimenez Velasquez S."/>
            <person name="Renjifo Ibanez C."/>
        </authorList>
    </citation>
    <scope>NUCLEOTIDE SEQUENCE [LARGE SCALE GENOMIC DNA]</scope>
    <source>
        <strain evidence="3 4">Lep080</strain>
    </source>
</reference>
<evidence type="ECO:0000313" key="3">
    <source>
        <dbReference type="EMBL" id="MFB5734952.1"/>
    </source>
</evidence>
<keyword evidence="1" id="KW-1133">Transmembrane helix</keyword>